<dbReference type="InterPro" id="IPR036206">
    <property type="entry name" value="ThiamineP_synth_sf"/>
</dbReference>
<dbReference type="GO" id="GO:0009228">
    <property type="term" value="P:thiamine biosynthetic process"/>
    <property type="evidence" value="ECO:0007669"/>
    <property type="project" value="UniProtKB-KW"/>
</dbReference>
<evidence type="ECO:0000256" key="2">
    <source>
        <dbReference type="ARBA" id="ARBA00022977"/>
    </source>
</evidence>
<dbReference type="SUPFAM" id="SSF51391">
    <property type="entry name" value="Thiamin phosphate synthase"/>
    <property type="match status" value="1"/>
</dbReference>
<comment type="caution">
    <text evidence="4">The sequence shown here is derived from an EMBL/GenBank/DDBJ whole genome shotgun (WGS) entry which is preliminary data.</text>
</comment>
<gene>
    <name evidence="4" type="ORF">GBAR_LOCUS7709</name>
</gene>
<comment type="pathway">
    <text evidence="1">Cofactor biosynthesis; thiamine diphosphate biosynthesis.</text>
</comment>
<feature type="domain" description="Thiamine phosphate synthase/TenI" evidence="3">
    <location>
        <begin position="2"/>
        <end position="175"/>
    </location>
</feature>
<keyword evidence="5" id="KW-1185">Reference proteome</keyword>
<dbReference type="Pfam" id="PF02581">
    <property type="entry name" value="TMP-TENI"/>
    <property type="match status" value="1"/>
</dbReference>
<dbReference type="CDD" id="cd00564">
    <property type="entry name" value="TMP_TenI"/>
    <property type="match status" value="1"/>
</dbReference>
<accession>A0AA35RI89</accession>
<dbReference type="Gene3D" id="3.20.20.70">
    <property type="entry name" value="Aldolase class I"/>
    <property type="match status" value="1"/>
</dbReference>
<evidence type="ECO:0000313" key="5">
    <source>
        <dbReference type="Proteomes" id="UP001174909"/>
    </source>
</evidence>
<name>A0AA35RI89_GEOBA</name>
<evidence type="ECO:0000259" key="3">
    <source>
        <dbReference type="Pfam" id="PF02581"/>
    </source>
</evidence>
<dbReference type="Proteomes" id="UP001174909">
    <property type="component" value="Unassembled WGS sequence"/>
</dbReference>
<protein>
    <submittedName>
        <fullName evidence="4">Thiamine-phosphate synthase 2</fullName>
    </submittedName>
</protein>
<dbReference type="GO" id="GO:0005737">
    <property type="term" value="C:cytoplasm"/>
    <property type="evidence" value="ECO:0007669"/>
    <property type="project" value="TreeGrafter"/>
</dbReference>
<dbReference type="GO" id="GO:0004789">
    <property type="term" value="F:thiamine-phosphate diphosphorylase activity"/>
    <property type="evidence" value="ECO:0007669"/>
    <property type="project" value="TreeGrafter"/>
</dbReference>
<organism evidence="4 5">
    <name type="scientific">Geodia barretti</name>
    <name type="common">Barrett's horny sponge</name>
    <dbReference type="NCBI Taxonomy" id="519541"/>
    <lineage>
        <taxon>Eukaryota</taxon>
        <taxon>Metazoa</taxon>
        <taxon>Porifera</taxon>
        <taxon>Demospongiae</taxon>
        <taxon>Heteroscleromorpha</taxon>
        <taxon>Tetractinellida</taxon>
        <taxon>Astrophorina</taxon>
        <taxon>Geodiidae</taxon>
        <taxon>Geodia</taxon>
    </lineage>
</organism>
<reference evidence="4" key="1">
    <citation type="submission" date="2023-03" db="EMBL/GenBank/DDBJ databases">
        <authorList>
            <person name="Steffen K."/>
            <person name="Cardenas P."/>
        </authorList>
    </citation>
    <scope>NUCLEOTIDE SEQUENCE</scope>
</reference>
<dbReference type="PANTHER" id="PTHR20857">
    <property type="entry name" value="THIAMINE-PHOSPHATE PYROPHOSPHORYLASE"/>
    <property type="match status" value="1"/>
</dbReference>
<dbReference type="InterPro" id="IPR013785">
    <property type="entry name" value="Aldolase_TIM"/>
</dbReference>
<evidence type="ECO:0000313" key="4">
    <source>
        <dbReference type="EMBL" id="CAI8012000.1"/>
    </source>
</evidence>
<dbReference type="InterPro" id="IPR022998">
    <property type="entry name" value="ThiamineP_synth_TenI"/>
</dbReference>
<sequence length="194" mass="20787">MLIADRQGTNGRPLADVIVRAANGVGGRLMVQIRDRELQDLELMSLIRAVQRRVPPQTVLMVNNRPDIARAIEIGLHLPAAVETPRGQYQLLGRSVHDEHEADIALGDEVDYAIVGTIFETTSHPGRAGAGLVHLSEIRSLMGNIACYAIGGITTENARSAIEAGAWGVAVRSAILSADDPSEAAYQLHSSLPK</sequence>
<proteinExistence type="predicted"/>
<dbReference type="AlphaFoldDB" id="A0AA35RI89"/>
<evidence type="ECO:0000256" key="1">
    <source>
        <dbReference type="ARBA" id="ARBA00004948"/>
    </source>
</evidence>
<keyword evidence="2" id="KW-0784">Thiamine biosynthesis</keyword>
<dbReference type="PANTHER" id="PTHR20857:SF15">
    <property type="entry name" value="THIAMINE-PHOSPHATE SYNTHASE"/>
    <property type="match status" value="1"/>
</dbReference>
<dbReference type="EMBL" id="CASHTH010001141">
    <property type="protein sequence ID" value="CAI8012000.1"/>
    <property type="molecule type" value="Genomic_DNA"/>
</dbReference>